<organism evidence="1 2">
    <name type="scientific">Paraglaciecola aquimarina</name>
    <dbReference type="NCBI Taxonomy" id="1235557"/>
    <lineage>
        <taxon>Bacteria</taxon>
        <taxon>Pseudomonadati</taxon>
        <taxon>Pseudomonadota</taxon>
        <taxon>Gammaproteobacteria</taxon>
        <taxon>Alteromonadales</taxon>
        <taxon>Alteromonadaceae</taxon>
        <taxon>Paraglaciecola</taxon>
    </lineage>
</organism>
<protein>
    <submittedName>
        <fullName evidence="1">EboA domain-containing protein</fullName>
    </submittedName>
</protein>
<dbReference type="InterPro" id="IPR047715">
    <property type="entry name" value="EboA_dom"/>
</dbReference>
<reference evidence="1 2" key="1">
    <citation type="submission" date="2023-10" db="EMBL/GenBank/DDBJ databases">
        <title>Glaciecola aquimarina strain GGW-M5 nov., isolated from a coastal seawater.</title>
        <authorList>
            <person name="Bayburt H."/>
            <person name="Kim J.M."/>
            <person name="Choi B.J."/>
            <person name="Jeon C.O."/>
        </authorList>
    </citation>
    <scope>NUCLEOTIDE SEQUENCE [LARGE SCALE GENOMIC DNA]</scope>
    <source>
        <strain evidence="1 2">KCTC 32108</strain>
    </source>
</reference>
<accession>A0ABU3SZ28</accession>
<sequence length="248" mass="27646">MHLNKLTDLIYPYLSADELEWLQSAMSALQTSADPMNDLLDISVLVKRKVSSTLAIQNDLVHVIDGSELIRILLIHKALSSHAELSTTTLVKGYYQAGDSSEKAALLRGLNVIDPKGEAASVAIRAARCNSLDEFTALALNNGYASMHFEDLNFNQLVLKTLFLGLDIDNLVGLRNRLSPSLSNMCFSYVVEQALADRVPPATIWLAIRYQDLTLEHSSLFNQYTEHFISKSDKHQTEIKKLIKNQSI</sequence>
<evidence type="ECO:0000313" key="2">
    <source>
        <dbReference type="Proteomes" id="UP001247805"/>
    </source>
</evidence>
<proteinExistence type="predicted"/>
<keyword evidence="2" id="KW-1185">Reference proteome</keyword>
<gene>
    <name evidence="1" type="ORF">RS130_16390</name>
</gene>
<name>A0ABU3SZ28_9ALTE</name>
<dbReference type="EMBL" id="JAWDIO010000002">
    <property type="protein sequence ID" value="MDU0355274.1"/>
    <property type="molecule type" value="Genomic_DNA"/>
</dbReference>
<evidence type="ECO:0000313" key="1">
    <source>
        <dbReference type="EMBL" id="MDU0355274.1"/>
    </source>
</evidence>
<dbReference type="RefSeq" id="WP_316026821.1">
    <property type="nucleotide sequence ID" value="NZ_JAWDIO010000002.1"/>
</dbReference>
<comment type="caution">
    <text evidence="1">The sequence shown here is derived from an EMBL/GenBank/DDBJ whole genome shotgun (WGS) entry which is preliminary data.</text>
</comment>
<dbReference type="NCBIfam" id="NF035938">
    <property type="entry name" value="EboA_domain"/>
    <property type="match status" value="1"/>
</dbReference>
<dbReference type="Proteomes" id="UP001247805">
    <property type="component" value="Unassembled WGS sequence"/>
</dbReference>